<keyword evidence="2" id="KW-1133">Transmembrane helix</keyword>
<keyword evidence="2" id="KW-0472">Membrane</keyword>
<dbReference type="Pfam" id="PF13399">
    <property type="entry name" value="LytR_C"/>
    <property type="match status" value="1"/>
</dbReference>
<dbReference type="Proteomes" id="UP000485367">
    <property type="component" value="Unassembled WGS sequence"/>
</dbReference>
<keyword evidence="2" id="KW-0812">Transmembrane</keyword>
<feature type="region of interest" description="Disordered" evidence="1">
    <location>
        <begin position="1"/>
        <end position="30"/>
    </location>
</feature>
<feature type="domain" description="LytR/CpsA/Psr regulator C-terminal" evidence="3">
    <location>
        <begin position="120"/>
        <end position="205"/>
    </location>
</feature>
<evidence type="ECO:0000256" key="2">
    <source>
        <dbReference type="SAM" id="Phobius"/>
    </source>
</evidence>
<sequence length="206" mass="21969">MPRPMDIIDPKKDLDKIEDSESPNDKNDKNEEVFEIEQAKSGGTFYLVLGIIALVVATAFALYILYSDKSSDSSTTQEQVAVASQTPEADEEQTLEPAKTTTITETATAVASTANFGSSSVRVANGNGVEGEGAKIKTILEEAGFSITSVGNASKTYDSSIIFFKSGKEDLADALKEAIKDNYQASTKESDETVGTYDAVVVLGKE</sequence>
<evidence type="ECO:0000313" key="4">
    <source>
        <dbReference type="EMBL" id="OQA53198.1"/>
    </source>
</evidence>
<accession>A0A1V5SFC6</accession>
<protein>
    <recommendedName>
        <fullName evidence="3">LytR/CpsA/Psr regulator C-terminal domain-containing protein</fullName>
    </recommendedName>
</protein>
<evidence type="ECO:0000259" key="3">
    <source>
        <dbReference type="Pfam" id="PF13399"/>
    </source>
</evidence>
<dbReference type="InterPro" id="IPR027381">
    <property type="entry name" value="LytR/CpsA/Psr_C"/>
</dbReference>
<feature type="transmembrane region" description="Helical" evidence="2">
    <location>
        <begin position="45"/>
        <end position="66"/>
    </location>
</feature>
<dbReference type="EMBL" id="MWBO01000008">
    <property type="protein sequence ID" value="OQA53198.1"/>
    <property type="molecule type" value="Genomic_DNA"/>
</dbReference>
<evidence type="ECO:0000256" key="1">
    <source>
        <dbReference type="SAM" id="MobiDB-lite"/>
    </source>
</evidence>
<proteinExistence type="predicted"/>
<dbReference type="AlphaFoldDB" id="A0A1V5SFC6"/>
<organism evidence="4">
    <name type="scientific">candidate division WS2 bacterium ADurb.Bin280</name>
    <dbReference type="NCBI Taxonomy" id="1852829"/>
    <lineage>
        <taxon>Bacteria</taxon>
        <taxon>candidate division WS2</taxon>
    </lineage>
</organism>
<comment type="caution">
    <text evidence="4">The sequence shown here is derived from an EMBL/GenBank/DDBJ whole genome shotgun (WGS) entry which is preliminary data.</text>
</comment>
<reference evidence="4" key="1">
    <citation type="submission" date="2017-02" db="EMBL/GenBank/DDBJ databases">
        <title>Delving into the versatile metabolic prowess of the omnipresent phylum Bacteroidetes.</title>
        <authorList>
            <person name="Nobu M.K."/>
            <person name="Mei R."/>
            <person name="Narihiro T."/>
            <person name="Kuroda K."/>
            <person name="Liu W.-T."/>
        </authorList>
    </citation>
    <scope>NUCLEOTIDE SEQUENCE</scope>
    <source>
        <strain evidence="4">ADurb.Bin280</strain>
    </source>
</reference>
<gene>
    <name evidence="4" type="ORF">BWY43_00125</name>
</gene>
<name>A0A1V5SFC6_9BACT</name>
<dbReference type="Gene3D" id="3.30.70.2390">
    <property type="match status" value="1"/>
</dbReference>